<dbReference type="OrthoDB" id="204170at2157"/>
<name>M0CWT5_HALPD</name>
<dbReference type="eggNOG" id="arCOG06309">
    <property type="taxonomic scope" value="Archaea"/>
</dbReference>
<organism evidence="3 4">
    <name type="scientific">Halogeometricum pallidum JCM 14848</name>
    <dbReference type="NCBI Taxonomy" id="1227487"/>
    <lineage>
        <taxon>Archaea</taxon>
        <taxon>Methanobacteriati</taxon>
        <taxon>Methanobacteriota</taxon>
        <taxon>Stenosarchaea group</taxon>
        <taxon>Halobacteria</taxon>
        <taxon>Halobacteriales</taxon>
        <taxon>Haloferacaceae</taxon>
        <taxon>Halogeometricum</taxon>
    </lineage>
</organism>
<evidence type="ECO:0000259" key="2">
    <source>
        <dbReference type="Pfam" id="PF26222"/>
    </source>
</evidence>
<dbReference type="InterPro" id="IPR058361">
    <property type="entry name" value="DUF8048"/>
</dbReference>
<feature type="domain" description="DUF8048" evidence="2">
    <location>
        <begin position="12"/>
        <end position="122"/>
    </location>
</feature>
<sequence length="129" mass="13896">MSDDSSSETREAPIDDAVVHRAADETGVDADDLADALVEFNAALLGQHSTFEREGDYVTVDDVRAYRVPRSSWEEVIADFSFDDDVAEAVHRAHAEQARLTFASTADADGGFANDEAGVVIGVDTAEQF</sequence>
<dbReference type="Proteomes" id="UP000011513">
    <property type="component" value="Unassembled WGS sequence"/>
</dbReference>
<feature type="region of interest" description="Disordered" evidence="1">
    <location>
        <begin position="1"/>
        <end position="22"/>
    </location>
</feature>
<protein>
    <recommendedName>
        <fullName evidence="2">DUF8048 domain-containing protein</fullName>
    </recommendedName>
</protein>
<dbReference type="RefSeq" id="WP_008388953.1">
    <property type="nucleotide sequence ID" value="NZ_AOIV01000041.1"/>
</dbReference>
<accession>M0CWT5</accession>
<reference evidence="3 4" key="1">
    <citation type="journal article" date="2014" name="PLoS Genet.">
        <title>Phylogenetically driven sequencing of extremely halophilic archaea reveals strategies for static and dynamic osmo-response.</title>
        <authorList>
            <person name="Becker E.A."/>
            <person name="Seitzer P.M."/>
            <person name="Tritt A."/>
            <person name="Larsen D."/>
            <person name="Krusor M."/>
            <person name="Yao A.I."/>
            <person name="Wu D."/>
            <person name="Madern D."/>
            <person name="Eisen J.A."/>
            <person name="Darling A.E."/>
            <person name="Facciotti M.T."/>
        </authorList>
    </citation>
    <scope>NUCLEOTIDE SEQUENCE [LARGE SCALE GENOMIC DNA]</scope>
    <source>
        <strain evidence="3 4">JCM 14848</strain>
    </source>
</reference>
<evidence type="ECO:0000256" key="1">
    <source>
        <dbReference type="SAM" id="MobiDB-lite"/>
    </source>
</evidence>
<gene>
    <name evidence="3" type="ORF">C474_17109</name>
</gene>
<dbReference type="AlphaFoldDB" id="M0CWT5"/>
<dbReference type="Pfam" id="PF26222">
    <property type="entry name" value="DUF8048"/>
    <property type="match status" value="1"/>
</dbReference>
<proteinExistence type="predicted"/>
<comment type="caution">
    <text evidence="3">The sequence shown here is derived from an EMBL/GenBank/DDBJ whole genome shotgun (WGS) entry which is preliminary data.</text>
</comment>
<evidence type="ECO:0000313" key="4">
    <source>
        <dbReference type="Proteomes" id="UP000011513"/>
    </source>
</evidence>
<evidence type="ECO:0000313" key="3">
    <source>
        <dbReference type="EMBL" id="ELZ27088.1"/>
    </source>
</evidence>
<feature type="compositionally biased region" description="Basic and acidic residues" evidence="1">
    <location>
        <begin position="7"/>
        <end position="22"/>
    </location>
</feature>
<dbReference type="InParanoid" id="M0CWT5"/>
<keyword evidence="4" id="KW-1185">Reference proteome</keyword>
<dbReference type="EMBL" id="AOIV01000041">
    <property type="protein sequence ID" value="ELZ27088.1"/>
    <property type="molecule type" value="Genomic_DNA"/>
</dbReference>